<proteinExistence type="predicted"/>
<evidence type="ECO:0000313" key="3">
    <source>
        <dbReference type="EMBL" id="MCK0536981.1"/>
    </source>
</evidence>
<dbReference type="Pfam" id="PF07811">
    <property type="entry name" value="TadE"/>
    <property type="match status" value="1"/>
</dbReference>
<accession>A0ABT0E5A9</accession>
<keyword evidence="1" id="KW-0472">Membrane</keyword>
<name>A0ABT0E5A9_9GAMM</name>
<evidence type="ECO:0000256" key="1">
    <source>
        <dbReference type="SAM" id="Phobius"/>
    </source>
</evidence>
<dbReference type="RefSeq" id="WP_246948962.1">
    <property type="nucleotide sequence ID" value="NZ_JALKII010000002.1"/>
</dbReference>
<comment type="caution">
    <text evidence="3">The sequence shown here is derived from an EMBL/GenBank/DDBJ whole genome shotgun (WGS) entry which is preliminary data.</text>
</comment>
<keyword evidence="1" id="KW-0812">Transmembrane</keyword>
<keyword evidence="1" id="KW-1133">Transmembrane helix</keyword>
<evidence type="ECO:0000313" key="4">
    <source>
        <dbReference type="Proteomes" id="UP001165524"/>
    </source>
</evidence>
<evidence type="ECO:0000259" key="2">
    <source>
        <dbReference type="Pfam" id="PF07811"/>
    </source>
</evidence>
<dbReference type="InterPro" id="IPR012495">
    <property type="entry name" value="TadE-like_dom"/>
</dbReference>
<dbReference type="EMBL" id="JALKII010000002">
    <property type="protein sequence ID" value="MCK0536981.1"/>
    <property type="molecule type" value="Genomic_DNA"/>
</dbReference>
<organism evidence="3 4">
    <name type="scientific">Alcanivorax quisquiliarum</name>
    <dbReference type="NCBI Taxonomy" id="2933565"/>
    <lineage>
        <taxon>Bacteria</taxon>
        <taxon>Pseudomonadati</taxon>
        <taxon>Pseudomonadota</taxon>
        <taxon>Gammaproteobacteria</taxon>
        <taxon>Oceanospirillales</taxon>
        <taxon>Alcanivoracaceae</taxon>
        <taxon>Alcanivorax</taxon>
    </lineage>
</organism>
<protein>
    <recommendedName>
        <fullName evidence="2">TadE-like domain-containing protein</fullName>
    </recommendedName>
</protein>
<sequence>MGQAWLEGSRQHRGAVMLEFILLFPFIVAILYAAGYYSVLFSWQYRMQSAVDAAAASGMYVDRSQYADVAAKVTSQANLSLAELAKSLPLAVRGKVEASESNCASQTVAAAGITVIKCEIEMSASEIQAALPAIRFGFLGQFPPAPPNGIQASAQVAF</sequence>
<keyword evidence="4" id="KW-1185">Reference proteome</keyword>
<feature type="domain" description="TadE-like" evidence="2">
    <location>
        <begin position="14"/>
        <end position="55"/>
    </location>
</feature>
<gene>
    <name evidence="3" type="ORF">MU846_04595</name>
</gene>
<dbReference type="Proteomes" id="UP001165524">
    <property type="component" value="Unassembled WGS sequence"/>
</dbReference>
<reference evidence="3" key="1">
    <citation type="submission" date="2022-04" db="EMBL/GenBank/DDBJ databases">
        <title>Alcanivorax sp. CY1518 draft genome sequence.</title>
        <authorList>
            <person name="Zhao G."/>
            <person name="An M."/>
        </authorList>
    </citation>
    <scope>NUCLEOTIDE SEQUENCE</scope>
    <source>
        <strain evidence="3">CY1518</strain>
    </source>
</reference>
<feature type="transmembrane region" description="Helical" evidence="1">
    <location>
        <begin position="20"/>
        <end position="39"/>
    </location>
</feature>